<dbReference type="RefSeq" id="XP_012676276.1">
    <property type="nucleotide sequence ID" value="XM_012820822.3"/>
</dbReference>
<dbReference type="KEGG" id="char:105894321"/>
<evidence type="ECO:0000256" key="1">
    <source>
        <dbReference type="SAM" id="MobiDB-lite"/>
    </source>
</evidence>
<dbReference type="InterPro" id="IPR052587">
    <property type="entry name" value="TELO2-interacting_protein_1"/>
</dbReference>
<reference evidence="5" key="1">
    <citation type="submission" date="2025-08" db="UniProtKB">
        <authorList>
            <consortium name="RefSeq"/>
        </authorList>
    </citation>
    <scope>IDENTIFICATION</scope>
</reference>
<name>A0A6P3VN20_CLUHA</name>
<organism evidence="4 5">
    <name type="scientific">Clupea harengus</name>
    <name type="common">Atlantic herring</name>
    <dbReference type="NCBI Taxonomy" id="7950"/>
    <lineage>
        <taxon>Eukaryota</taxon>
        <taxon>Metazoa</taxon>
        <taxon>Chordata</taxon>
        <taxon>Craniata</taxon>
        <taxon>Vertebrata</taxon>
        <taxon>Euteleostomi</taxon>
        <taxon>Actinopterygii</taxon>
        <taxon>Neopterygii</taxon>
        <taxon>Teleostei</taxon>
        <taxon>Clupei</taxon>
        <taxon>Clupeiformes</taxon>
        <taxon>Clupeoidei</taxon>
        <taxon>Clupeidae</taxon>
        <taxon>Clupea</taxon>
    </lineage>
</organism>
<dbReference type="InterPro" id="IPR057567">
    <property type="entry name" value="TPR_TTI1_C"/>
</dbReference>
<evidence type="ECO:0000259" key="2">
    <source>
        <dbReference type="Pfam" id="PF24173"/>
    </source>
</evidence>
<protein>
    <submittedName>
        <fullName evidence="5">TELO2-interacting protein 1 homolog</fullName>
    </submittedName>
</protein>
<dbReference type="Pfam" id="PF24181">
    <property type="entry name" value="TPR_TTI1_C"/>
    <property type="match status" value="1"/>
</dbReference>
<evidence type="ECO:0000313" key="4">
    <source>
        <dbReference type="Proteomes" id="UP000515152"/>
    </source>
</evidence>
<dbReference type="InterPro" id="IPR049362">
    <property type="entry name" value="TTI1_rpt"/>
</dbReference>
<gene>
    <name evidence="5" type="primary">tti1</name>
</gene>
<dbReference type="Pfam" id="PF24173">
    <property type="entry name" value="TPR_TTI1_N"/>
    <property type="match status" value="1"/>
</dbReference>
<dbReference type="Gene3D" id="1.25.10.10">
    <property type="entry name" value="Leucine-rich Repeat Variant"/>
    <property type="match status" value="3"/>
</dbReference>
<dbReference type="PANTHER" id="PTHR18460:SF3">
    <property type="entry name" value="TELO2-INTERACTING PROTEIN 1 HOMOLOG"/>
    <property type="match status" value="1"/>
</dbReference>
<dbReference type="InterPro" id="IPR016024">
    <property type="entry name" value="ARM-type_fold"/>
</dbReference>
<dbReference type="InterPro" id="IPR057566">
    <property type="entry name" value="TPR_TTI1_N"/>
</dbReference>
<feature type="domain" description="TTI1 N-terminal TPR" evidence="2">
    <location>
        <begin position="11"/>
        <end position="346"/>
    </location>
</feature>
<sequence>MAQIDSPKEAFAVLRPRCVILTREPSVTNVEALHNYLRTVDDGALQQLQDYVLFPLRFVLKIPGPKQEGLVLAVMDTMTYVLEKTSVRSWESLYNIFSELCLCISSPNDPGKPGSASEELKLSVLKCLDVLLHAAYGDVVFKLYEPAMLPTLGAAISLILALIEGEQARGVQIAALKCLQALAFQCDCPQDHVIPNQEESYALGNALASFLPGVTRTLSQVICHDMTRGHTVVMRALRVLYTIVSVVMDDGQLINKESAEVAVALRHHGKLGELNVQRSFDWIKNTSQRLSMVLQKIISCTSAHQHWRVRLELVSLSGYLLAKCSKSLEECTGSFLGALVGAINDEEASVREKSNRVLKEIAVSSQANNCQAFTDLLSENLHGLSSSLPQLMRTADDQQKFFVLSVYLGYLKVLGSQVAVMLNSAVHLKRISKAMMQVLEMDVTDVRIVEERSFPIVVQDGSATPITNILKKHFLYFTDDRIYLVLREICQMLGYYGNLHLLVDHFMDLYRESSAYRKQSILVLNEVLAGAVGIDLEGDQKPKPAVSLISVISPVIEEYLSADNWDLPTNYEQSLHSNQDENHGQGPSLTISKSPNEFCMATVGDVRQLNSNIWQICLQLEGIGMFSRVLGPNFHPLLMMVLYSVLEKVGDKSLVVSQSAVGTMSDICQACGYASPNELINSNADYLLNDISLNLGRPGVQPHAPRVFAAMVTHSDASLLPLVADVVQDVLTSLDLNHDQRALEVCEVLHSVMKAIARLDLSSKKQPNLLEMKTKELLDARGFLLEYRRQVELAEGITISQKDQDDQDISSVTEDQEENGDSDGLRMDTDLPSHITIAKDVMERCIHLLSISSLRLRLKVLDMLKLCVNVMCEYKQHLYPMVHRCWPVLQQRLNDEDPFIVPQAFKVLCSMGEVCTDFLKKRVSKTVMPKITAYLTKQAQTSVKAGLNYTQSLNYKLQLAYLQGLGPLCVSLDLEESDLDMVAEACLPYLSVQQPPRLQEACCSVFQCMITKDPDVIWFTLCERFCPYIYQPLHTDFMPVQLCGMGLQKHEYTDNIMKLLTEFRIEPTGMSVLHCT</sequence>
<dbReference type="SUPFAM" id="SSF48371">
    <property type="entry name" value="ARM repeat"/>
    <property type="match status" value="1"/>
</dbReference>
<dbReference type="AlphaFoldDB" id="A0A6P3VN20"/>
<feature type="domain" description="TTI1 C-terminal TPR" evidence="3">
    <location>
        <begin position="748"/>
        <end position="1018"/>
    </location>
</feature>
<dbReference type="InterPro" id="IPR011989">
    <property type="entry name" value="ARM-like"/>
</dbReference>
<accession>A0A6P3VN20</accession>
<keyword evidence="4" id="KW-1185">Reference proteome</keyword>
<dbReference type="Proteomes" id="UP000515152">
    <property type="component" value="Chromosome 4"/>
</dbReference>
<feature type="region of interest" description="Disordered" evidence="1">
    <location>
        <begin position="802"/>
        <end position="827"/>
    </location>
</feature>
<evidence type="ECO:0000259" key="3">
    <source>
        <dbReference type="Pfam" id="PF24181"/>
    </source>
</evidence>
<proteinExistence type="predicted"/>
<dbReference type="CTD" id="9675"/>
<dbReference type="Pfam" id="PF21547">
    <property type="entry name" value="TTI1"/>
    <property type="match status" value="1"/>
</dbReference>
<dbReference type="GeneID" id="105894321"/>
<dbReference type="OrthoDB" id="49511at2759"/>
<dbReference type="GO" id="GO:0005737">
    <property type="term" value="C:cytoplasm"/>
    <property type="evidence" value="ECO:0007669"/>
    <property type="project" value="TreeGrafter"/>
</dbReference>
<dbReference type="Pfam" id="PF24176">
    <property type="entry name" value="TPR_TTI1_2nd"/>
    <property type="match status" value="1"/>
</dbReference>
<dbReference type="PANTHER" id="PTHR18460">
    <property type="entry name" value="TEL2 INTERACTING PROTEIN 1 TTI1 FAMILY MEMBER"/>
    <property type="match status" value="1"/>
</dbReference>
<evidence type="ECO:0000313" key="5">
    <source>
        <dbReference type="RefSeq" id="XP_012676276.1"/>
    </source>
</evidence>